<accession>A0ABN9HW13</accession>
<evidence type="ECO:0000313" key="2">
    <source>
        <dbReference type="Proteomes" id="UP001162483"/>
    </source>
</evidence>
<sequence>MGAKIVLLFCWNLQRSNSKLTMFSFVSTRTEMIELHFSEPSASWALRL</sequence>
<proteinExistence type="predicted"/>
<evidence type="ECO:0000313" key="1">
    <source>
        <dbReference type="EMBL" id="CAI9624682.1"/>
    </source>
</evidence>
<comment type="caution">
    <text evidence="1">The sequence shown here is derived from an EMBL/GenBank/DDBJ whole genome shotgun (WGS) entry which is preliminary data.</text>
</comment>
<reference evidence="1" key="1">
    <citation type="submission" date="2023-05" db="EMBL/GenBank/DDBJ databases">
        <authorList>
            <person name="Stuckert A."/>
        </authorList>
    </citation>
    <scope>NUCLEOTIDE SEQUENCE</scope>
</reference>
<dbReference type="EMBL" id="CATNWA010021978">
    <property type="protein sequence ID" value="CAI9624682.1"/>
    <property type="molecule type" value="Genomic_DNA"/>
</dbReference>
<dbReference type="Proteomes" id="UP001162483">
    <property type="component" value="Unassembled WGS sequence"/>
</dbReference>
<protein>
    <submittedName>
        <fullName evidence="1">Uncharacterized protein</fullName>
    </submittedName>
</protein>
<gene>
    <name evidence="1" type="ORF">SPARVUS_LOCUS16740912</name>
</gene>
<organism evidence="1 2">
    <name type="scientific">Staurois parvus</name>
    <dbReference type="NCBI Taxonomy" id="386267"/>
    <lineage>
        <taxon>Eukaryota</taxon>
        <taxon>Metazoa</taxon>
        <taxon>Chordata</taxon>
        <taxon>Craniata</taxon>
        <taxon>Vertebrata</taxon>
        <taxon>Euteleostomi</taxon>
        <taxon>Amphibia</taxon>
        <taxon>Batrachia</taxon>
        <taxon>Anura</taxon>
        <taxon>Neobatrachia</taxon>
        <taxon>Ranoidea</taxon>
        <taxon>Ranidae</taxon>
        <taxon>Staurois</taxon>
    </lineage>
</organism>
<name>A0ABN9HW13_9NEOB</name>
<keyword evidence="2" id="KW-1185">Reference proteome</keyword>